<dbReference type="EMBL" id="JABAIA010000003">
    <property type="protein sequence ID" value="NLR68438.1"/>
    <property type="molecule type" value="Genomic_DNA"/>
</dbReference>
<dbReference type="SUPFAM" id="SSF52172">
    <property type="entry name" value="CheY-like"/>
    <property type="match status" value="1"/>
</dbReference>
<feature type="domain" description="Response regulatory" evidence="2">
    <location>
        <begin position="6"/>
        <end position="126"/>
    </location>
</feature>
<protein>
    <submittedName>
        <fullName evidence="3">Response regulator</fullName>
    </submittedName>
</protein>
<sequence>MKQKMSCFVIDDIRDNRNQFFLALDLLQVTQACICFDNAADALSYATRQPGKPDYIFLHTRRLAVDGARQLEEILQSPLLKDVPVIFYAPSFDPEDMTRMKFIGAADWMVKPSNLHALRDGLKLIFETVSTKQPALSQPVMGALLPAVLV</sequence>
<evidence type="ECO:0000256" key="1">
    <source>
        <dbReference type="PROSITE-ProRule" id="PRU00169"/>
    </source>
</evidence>
<dbReference type="Pfam" id="PF00072">
    <property type="entry name" value="Response_reg"/>
    <property type="match status" value="1"/>
</dbReference>
<evidence type="ECO:0000313" key="3">
    <source>
        <dbReference type="EMBL" id="NLR68438.1"/>
    </source>
</evidence>
<gene>
    <name evidence="3" type="ORF">HGH92_29290</name>
</gene>
<dbReference type="Gene3D" id="3.40.50.2300">
    <property type="match status" value="1"/>
</dbReference>
<keyword evidence="4" id="KW-1185">Reference proteome</keyword>
<dbReference type="AlphaFoldDB" id="A0A847S5U1"/>
<comment type="caution">
    <text evidence="3">The sequence shown here is derived from an EMBL/GenBank/DDBJ whole genome shotgun (WGS) entry which is preliminary data.</text>
</comment>
<reference evidence="3 4" key="1">
    <citation type="submission" date="2020-04" db="EMBL/GenBank/DDBJ databases">
        <authorList>
            <person name="Yin C."/>
        </authorList>
    </citation>
    <scope>NUCLEOTIDE SEQUENCE [LARGE SCALE GENOMIC DNA]</scope>
    <source>
        <strain evidence="3 4">Ae27</strain>
    </source>
</reference>
<dbReference type="InterPro" id="IPR001789">
    <property type="entry name" value="Sig_transdc_resp-reg_receiver"/>
</dbReference>
<dbReference type="RefSeq" id="WP_168874350.1">
    <property type="nucleotide sequence ID" value="NZ_JABAIA010000003.1"/>
</dbReference>
<proteinExistence type="predicted"/>
<accession>A0A847S5U1</accession>
<dbReference type="SMART" id="SM00448">
    <property type="entry name" value="REC"/>
    <property type="match status" value="1"/>
</dbReference>
<evidence type="ECO:0000313" key="4">
    <source>
        <dbReference type="Proteomes" id="UP000570474"/>
    </source>
</evidence>
<name>A0A847S5U1_9BACT</name>
<comment type="caution">
    <text evidence="1">Lacks conserved residue(s) required for the propagation of feature annotation.</text>
</comment>
<dbReference type="Proteomes" id="UP000570474">
    <property type="component" value="Unassembled WGS sequence"/>
</dbReference>
<dbReference type="GO" id="GO:0000160">
    <property type="term" value="P:phosphorelay signal transduction system"/>
    <property type="evidence" value="ECO:0007669"/>
    <property type="project" value="InterPro"/>
</dbReference>
<organism evidence="3 4">
    <name type="scientific">Chitinophaga varians</name>
    <dbReference type="NCBI Taxonomy" id="2202339"/>
    <lineage>
        <taxon>Bacteria</taxon>
        <taxon>Pseudomonadati</taxon>
        <taxon>Bacteroidota</taxon>
        <taxon>Chitinophagia</taxon>
        <taxon>Chitinophagales</taxon>
        <taxon>Chitinophagaceae</taxon>
        <taxon>Chitinophaga</taxon>
    </lineage>
</organism>
<dbReference type="PROSITE" id="PS50110">
    <property type="entry name" value="RESPONSE_REGULATORY"/>
    <property type="match status" value="1"/>
</dbReference>
<evidence type="ECO:0000259" key="2">
    <source>
        <dbReference type="PROSITE" id="PS50110"/>
    </source>
</evidence>
<dbReference type="InterPro" id="IPR011006">
    <property type="entry name" value="CheY-like_superfamily"/>
</dbReference>